<sequence>MASIQEPEFSLSAGEDFVVRDLLNPEPLVKTLPKDNTTKKKRVPQKKSAKAVEMNANIGEEVSPVDAAEPSTPKAAATKKKATPKKRKAAATTDGGEGSAKKTKNNKGESVAAGGAAASPRVCHFLISLVPITILKSITPPCQSACHPRAFPELFETDRLLVNLRRAGKSWAEIEPEWTKLNGAPPGSKDTLRKRFAKLEQSLVEVSSAQIKAMLEHKKAFDPEINKAVKALQDSIWTKIATALKEAGQGDIKHTHLRAKFDSLRKENLINEKTYEYLGPDNSVADIPDTNAAAGAVSGADHGLAQVIANDVTLNGVFGQYKGNGNSDYSGFFAENDEEARAHFDLLASGVGP</sequence>
<name>A0A8H4RLS4_9HELO</name>
<evidence type="ECO:0000256" key="1">
    <source>
        <dbReference type="SAM" id="MobiDB-lite"/>
    </source>
</evidence>
<dbReference type="AlphaFoldDB" id="A0A8H4RLS4"/>
<accession>A0A8H4RLS4</accession>
<evidence type="ECO:0000313" key="2">
    <source>
        <dbReference type="EMBL" id="KAF4631176.1"/>
    </source>
</evidence>
<protein>
    <submittedName>
        <fullName evidence="2">Uncharacterized protein</fullName>
    </submittedName>
</protein>
<feature type="compositionally biased region" description="Basic residues" evidence="1">
    <location>
        <begin position="39"/>
        <end position="49"/>
    </location>
</feature>
<feature type="region of interest" description="Disordered" evidence="1">
    <location>
        <begin position="28"/>
        <end position="114"/>
    </location>
</feature>
<dbReference type="Proteomes" id="UP000566819">
    <property type="component" value="Unassembled WGS sequence"/>
</dbReference>
<evidence type="ECO:0000313" key="3">
    <source>
        <dbReference type="Proteomes" id="UP000566819"/>
    </source>
</evidence>
<feature type="compositionally biased region" description="Basic residues" evidence="1">
    <location>
        <begin position="77"/>
        <end position="89"/>
    </location>
</feature>
<reference evidence="2 3" key="1">
    <citation type="submission" date="2020-03" db="EMBL/GenBank/DDBJ databases">
        <title>Draft Genome Sequence of Cudoniella acicularis.</title>
        <authorList>
            <person name="Buettner E."/>
            <person name="Kellner H."/>
        </authorList>
    </citation>
    <scope>NUCLEOTIDE SEQUENCE [LARGE SCALE GENOMIC DNA]</scope>
    <source>
        <strain evidence="2 3">DSM 108380</strain>
    </source>
</reference>
<dbReference type="OrthoDB" id="5375264at2759"/>
<keyword evidence="3" id="KW-1185">Reference proteome</keyword>
<gene>
    <name evidence="2" type="ORF">G7Y89_g6953</name>
</gene>
<dbReference type="EMBL" id="JAAMPI010000469">
    <property type="protein sequence ID" value="KAF4631176.1"/>
    <property type="molecule type" value="Genomic_DNA"/>
</dbReference>
<comment type="caution">
    <text evidence="2">The sequence shown here is derived from an EMBL/GenBank/DDBJ whole genome shotgun (WGS) entry which is preliminary data.</text>
</comment>
<organism evidence="2 3">
    <name type="scientific">Cudoniella acicularis</name>
    <dbReference type="NCBI Taxonomy" id="354080"/>
    <lineage>
        <taxon>Eukaryota</taxon>
        <taxon>Fungi</taxon>
        <taxon>Dikarya</taxon>
        <taxon>Ascomycota</taxon>
        <taxon>Pezizomycotina</taxon>
        <taxon>Leotiomycetes</taxon>
        <taxon>Helotiales</taxon>
        <taxon>Tricladiaceae</taxon>
        <taxon>Cudoniella</taxon>
    </lineage>
</organism>
<proteinExistence type="predicted"/>
<feature type="compositionally biased region" description="Low complexity" evidence="1">
    <location>
        <begin position="67"/>
        <end position="76"/>
    </location>
</feature>